<proteinExistence type="predicted"/>
<dbReference type="AlphaFoldDB" id="A0A9Q3BJ03"/>
<feature type="compositionally biased region" description="Low complexity" evidence="1">
    <location>
        <begin position="7"/>
        <end position="17"/>
    </location>
</feature>
<dbReference type="EMBL" id="AVOT02001131">
    <property type="protein sequence ID" value="MBW0465801.1"/>
    <property type="molecule type" value="Genomic_DNA"/>
</dbReference>
<evidence type="ECO:0000313" key="2">
    <source>
        <dbReference type="EMBL" id="MBW0465801.1"/>
    </source>
</evidence>
<accession>A0A9Q3BJ03</accession>
<dbReference type="Proteomes" id="UP000765509">
    <property type="component" value="Unassembled WGS sequence"/>
</dbReference>
<protein>
    <submittedName>
        <fullName evidence="2">Uncharacterized protein</fullName>
    </submittedName>
</protein>
<feature type="region of interest" description="Disordered" evidence="1">
    <location>
        <begin position="1"/>
        <end position="40"/>
    </location>
</feature>
<evidence type="ECO:0000313" key="3">
    <source>
        <dbReference type="Proteomes" id="UP000765509"/>
    </source>
</evidence>
<organism evidence="2 3">
    <name type="scientific">Austropuccinia psidii MF-1</name>
    <dbReference type="NCBI Taxonomy" id="1389203"/>
    <lineage>
        <taxon>Eukaryota</taxon>
        <taxon>Fungi</taxon>
        <taxon>Dikarya</taxon>
        <taxon>Basidiomycota</taxon>
        <taxon>Pucciniomycotina</taxon>
        <taxon>Pucciniomycetes</taxon>
        <taxon>Pucciniales</taxon>
        <taxon>Sphaerophragmiaceae</taxon>
        <taxon>Austropuccinia</taxon>
    </lineage>
</organism>
<feature type="compositionally biased region" description="Acidic residues" evidence="1">
    <location>
        <begin position="24"/>
        <end position="35"/>
    </location>
</feature>
<reference evidence="2" key="1">
    <citation type="submission" date="2021-03" db="EMBL/GenBank/DDBJ databases">
        <title>Draft genome sequence of rust myrtle Austropuccinia psidii MF-1, a brazilian biotype.</title>
        <authorList>
            <person name="Quecine M.C."/>
            <person name="Pachon D.M.R."/>
            <person name="Bonatelli M.L."/>
            <person name="Correr F.H."/>
            <person name="Franceschini L.M."/>
            <person name="Leite T.F."/>
            <person name="Margarido G.R.A."/>
            <person name="Almeida C.A."/>
            <person name="Ferrarezi J.A."/>
            <person name="Labate C.A."/>
        </authorList>
    </citation>
    <scope>NUCLEOTIDE SEQUENCE</scope>
    <source>
        <strain evidence="2">MF-1</strain>
    </source>
</reference>
<comment type="caution">
    <text evidence="2">The sequence shown here is derived from an EMBL/GenBank/DDBJ whole genome shotgun (WGS) entry which is preliminary data.</text>
</comment>
<gene>
    <name evidence="2" type="ORF">O181_005516</name>
</gene>
<sequence>MRIDPYSNSFSNSNKNSYVIQDVPGEETQTEDYDSDSMGNAIKERPWDKIELIEEYLVDYQKETQIEIQEIQLEEGLPKETTNKTFGKNTQDAQTLLVTHKACMAYIHGTDTNITVCLYNSQNPLIINSGAHC</sequence>
<name>A0A9Q3BJ03_9BASI</name>
<keyword evidence="3" id="KW-1185">Reference proteome</keyword>
<evidence type="ECO:0000256" key="1">
    <source>
        <dbReference type="SAM" id="MobiDB-lite"/>
    </source>
</evidence>